<feature type="region of interest" description="Disordered" evidence="1">
    <location>
        <begin position="1"/>
        <end position="20"/>
    </location>
</feature>
<evidence type="ECO:0000256" key="1">
    <source>
        <dbReference type="SAM" id="MobiDB-lite"/>
    </source>
</evidence>
<sequence>MPVASTGERPAKIAEQHTPSVNRLQADVQMKLARAHTVHPVPTGRLPAAKSGQTHACRLNRPTSSQNCRATYTISQPPAGGCTDEARSSAHCTPSAYRQTAGRQKWTDPCMSPQQANVQPKSPSNIHHQSTACRRMYR</sequence>
<dbReference type="Proteomes" id="UP000466442">
    <property type="component" value="Unassembled WGS sequence"/>
</dbReference>
<accession>A0A8S9WVW0</accession>
<dbReference type="AlphaFoldDB" id="A0A8S9WVW0"/>
<name>A0A8S9WVW0_APOLU</name>
<gene>
    <name evidence="2" type="ORF">GE061_006657</name>
</gene>
<dbReference type="EMBL" id="WIXP02000014">
    <property type="protein sequence ID" value="KAF6200354.1"/>
    <property type="molecule type" value="Genomic_DNA"/>
</dbReference>
<reference evidence="2" key="1">
    <citation type="journal article" date="2021" name="Mol. Ecol. Resour.">
        <title>Apolygus lucorum genome provides insights into omnivorousness and mesophyll feeding.</title>
        <authorList>
            <person name="Liu Y."/>
            <person name="Liu H."/>
            <person name="Wang H."/>
            <person name="Huang T."/>
            <person name="Liu B."/>
            <person name="Yang B."/>
            <person name="Yin L."/>
            <person name="Li B."/>
            <person name="Zhang Y."/>
            <person name="Zhang S."/>
            <person name="Jiang F."/>
            <person name="Zhang X."/>
            <person name="Ren Y."/>
            <person name="Wang B."/>
            <person name="Wang S."/>
            <person name="Lu Y."/>
            <person name="Wu K."/>
            <person name="Fan W."/>
            <person name="Wang G."/>
        </authorList>
    </citation>
    <scope>NUCLEOTIDE SEQUENCE</scope>
    <source>
        <strain evidence="2">12Hb</strain>
    </source>
</reference>
<feature type="region of interest" description="Disordered" evidence="1">
    <location>
        <begin position="41"/>
        <end position="61"/>
    </location>
</feature>
<proteinExistence type="predicted"/>
<keyword evidence="3" id="KW-1185">Reference proteome</keyword>
<organism evidence="2 3">
    <name type="scientific">Apolygus lucorum</name>
    <name type="common">Small green plant bug</name>
    <name type="synonym">Lygocoris lucorum</name>
    <dbReference type="NCBI Taxonomy" id="248454"/>
    <lineage>
        <taxon>Eukaryota</taxon>
        <taxon>Metazoa</taxon>
        <taxon>Ecdysozoa</taxon>
        <taxon>Arthropoda</taxon>
        <taxon>Hexapoda</taxon>
        <taxon>Insecta</taxon>
        <taxon>Pterygota</taxon>
        <taxon>Neoptera</taxon>
        <taxon>Paraneoptera</taxon>
        <taxon>Hemiptera</taxon>
        <taxon>Heteroptera</taxon>
        <taxon>Panheteroptera</taxon>
        <taxon>Cimicomorpha</taxon>
        <taxon>Miridae</taxon>
        <taxon>Mirini</taxon>
        <taxon>Apolygus</taxon>
    </lineage>
</organism>
<feature type="compositionally biased region" description="Polar residues" evidence="1">
    <location>
        <begin position="112"/>
        <end position="132"/>
    </location>
</feature>
<feature type="region of interest" description="Disordered" evidence="1">
    <location>
        <begin position="103"/>
        <end position="138"/>
    </location>
</feature>
<evidence type="ECO:0000313" key="3">
    <source>
        <dbReference type="Proteomes" id="UP000466442"/>
    </source>
</evidence>
<comment type="caution">
    <text evidence="2">The sequence shown here is derived from an EMBL/GenBank/DDBJ whole genome shotgun (WGS) entry which is preliminary data.</text>
</comment>
<evidence type="ECO:0000313" key="2">
    <source>
        <dbReference type="EMBL" id="KAF6200354.1"/>
    </source>
</evidence>
<protein>
    <submittedName>
        <fullName evidence="2">Uncharacterized protein</fullName>
    </submittedName>
</protein>